<sequence>MAPLVPKHQVEQDRRDDGRTAIKGEEEGGETPYSTDSTDSTESNENPDVCFEHITTIINKGDKDQHHMQILSPADADTANNVRTLICALDCEFDVMTRLIQNRPKDVSWTKLYKLLQFLPKGPVPLPEKRADDTQNTIVLLCLFFGSTVFTSKGTLSRLIMLGELLLQGEDAVSFDEYYRRILQSAIDGSSALVGERFSPDDVVCALGPRRRYNRKLIIDPRPLTGLITAASDDAKIPATPEAILEPETDFVLDFDINPAMEEDIEVGRGGEAPRSKRVRSNDTDNDEPRAKHKRLQDSISPTTLLQPLESDSTESYLSPLKFGNLIFLPVIFAEVQDKVEEIITSSISSVGCVNSQQITDGSENDLSVWTPFNRGCIDLLLSGGWLNDQIIHSMLSTLAAPITTCQALTPYDTAGINNGELIWHNRTGLRRLLVANKDIRIIIAIINTNNNHWVTVRLPVEQTGVRESRGIDAILSNMESALVHLRCLCRHWRQSADDAVSAAAYIRNTIQPLVNAWLSRTAAAVDVHTQRLSAVTSAIKAHESIRTITRSVYGNGYAGSDFATFSQHADSAMRELRRTTVVSKRAQMALLEGRERIAGLLEGGKGKAGMGAEVQEVLEARMKGKGKRKEGDKGDDQMTNEPIPGMGIVSIRLGAIEVLEARAKQARTLVEVAKSKYEDFIKRSIDL</sequence>
<dbReference type="OrthoDB" id="10692667at2759"/>
<dbReference type="AlphaFoldDB" id="A0A9W9CSN6"/>
<gene>
    <name evidence="2" type="ORF">N0V93_010352</name>
</gene>
<feature type="region of interest" description="Disordered" evidence="1">
    <location>
        <begin position="623"/>
        <end position="644"/>
    </location>
</feature>
<dbReference type="EMBL" id="JAPEVB010000008">
    <property type="protein sequence ID" value="KAJ4385291.1"/>
    <property type="molecule type" value="Genomic_DNA"/>
</dbReference>
<accession>A0A9W9CSN6</accession>
<organism evidence="2 3">
    <name type="scientific">Gnomoniopsis smithogilvyi</name>
    <dbReference type="NCBI Taxonomy" id="1191159"/>
    <lineage>
        <taxon>Eukaryota</taxon>
        <taxon>Fungi</taxon>
        <taxon>Dikarya</taxon>
        <taxon>Ascomycota</taxon>
        <taxon>Pezizomycotina</taxon>
        <taxon>Sordariomycetes</taxon>
        <taxon>Sordariomycetidae</taxon>
        <taxon>Diaporthales</taxon>
        <taxon>Gnomoniaceae</taxon>
        <taxon>Gnomoniopsis</taxon>
    </lineage>
</organism>
<feature type="compositionally biased region" description="Low complexity" evidence="1">
    <location>
        <begin position="34"/>
        <end position="46"/>
    </location>
</feature>
<feature type="region of interest" description="Disordered" evidence="1">
    <location>
        <begin position="1"/>
        <end position="46"/>
    </location>
</feature>
<reference evidence="2" key="1">
    <citation type="submission" date="2022-10" db="EMBL/GenBank/DDBJ databases">
        <title>Tapping the CABI collections for fungal endophytes: first genome assemblies for Collariella, Neodidymelliopsis, Ascochyta clinopodiicola, Didymella pomorum, Didymosphaeria variabile, Neocosmospora piperis and Neocucurbitaria cava.</title>
        <authorList>
            <person name="Hill R."/>
        </authorList>
    </citation>
    <scope>NUCLEOTIDE SEQUENCE</scope>
    <source>
        <strain evidence="2">IMI 355082</strain>
    </source>
</reference>
<feature type="compositionally biased region" description="Basic and acidic residues" evidence="1">
    <location>
        <begin position="266"/>
        <end position="290"/>
    </location>
</feature>
<keyword evidence="3" id="KW-1185">Reference proteome</keyword>
<dbReference type="Proteomes" id="UP001140453">
    <property type="component" value="Unassembled WGS sequence"/>
</dbReference>
<comment type="caution">
    <text evidence="2">The sequence shown here is derived from an EMBL/GenBank/DDBJ whole genome shotgun (WGS) entry which is preliminary data.</text>
</comment>
<evidence type="ECO:0000313" key="2">
    <source>
        <dbReference type="EMBL" id="KAJ4385291.1"/>
    </source>
</evidence>
<dbReference type="InterPro" id="IPR038765">
    <property type="entry name" value="Papain-like_cys_pep_sf"/>
</dbReference>
<evidence type="ECO:0000256" key="1">
    <source>
        <dbReference type="SAM" id="MobiDB-lite"/>
    </source>
</evidence>
<proteinExistence type="predicted"/>
<dbReference type="SUPFAM" id="SSF54001">
    <property type="entry name" value="Cysteine proteinases"/>
    <property type="match status" value="1"/>
</dbReference>
<protein>
    <submittedName>
        <fullName evidence="2">Uncharacterized protein</fullName>
    </submittedName>
</protein>
<name>A0A9W9CSN6_9PEZI</name>
<feature type="compositionally biased region" description="Basic and acidic residues" evidence="1">
    <location>
        <begin position="8"/>
        <end position="26"/>
    </location>
</feature>
<evidence type="ECO:0000313" key="3">
    <source>
        <dbReference type="Proteomes" id="UP001140453"/>
    </source>
</evidence>
<feature type="region of interest" description="Disordered" evidence="1">
    <location>
        <begin position="265"/>
        <end position="305"/>
    </location>
</feature>